<proteinExistence type="predicted"/>
<evidence type="ECO:0000259" key="7">
    <source>
        <dbReference type="PROSITE" id="PS50275"/>
    </source>
</evidence>
<evidence type="ECO:0000256" key="1">
    <source>
        <dbReference type="ARBA" id="ARBA00004148"/>
    </source>
</evidence>
<evidence type="ECO:0000256" key="6">
    <source>
        <dbReference type="SAM" id="MobiDB-lite"/>
    </source>
</evidence>
<organism evidence="8 9">
    <name type="scientific">Adiantum capillus-veneris</name>
    <name type="common">Maidenhair fern</name>
    <dbReference type="NCBI Taxonomy" id="13818"/>
    <lineage>
        <taxon>Eukaryota</taxon>
        <taxon>Viridiplantae</taxon>
        <taxon>Streptophyta</taxon>
        <taxon>Embryophyta</taxon>
        <taxon>Tracheophyta</taxon>
        <taxon>Polypodiopsida</taxon>
        <taxon>Polypodiidae</taxon>
        <taxon>Polypodiales</taxon>
        <taxon>Pteridineae</taxon>
        <taxon>Pteridaceae</taxon>
        <taxon>Vittarioideae</taxon>
        <taxon>Adiantum</taxon>
    </lineage>
</organism>
<dbReference type="InterPro" id="IPR002013">
    <property type="entry name" value="SAC_dom"/>
</dbReference>
<evidence type="ECO:0000256" key="4">
    <source>
        <dbReference type="ARBA" id="ARBA00023337"/>
    </source>
</evidence>
<keyword evidence="2" id="KW-0378">Hydrolase</keyword>
<keyword evidence="3" id="KW-0472">Membrane</keyword>
<dbReference type="AlphaFoldDB" id="A0A9D4ZLI4"/>
<dbReference type="PANTHER" id="PTHR45738">
    <property type="entry name" value="POLYPHOSPHOINOSITIDE PHOSPHATASE"/>
    <property type="match status" value="1"/>
</dbReference>
<evidence type="ECO:0000256" key="5">
    <source>
        <dbReference type="ARBA" id="ARBA00023464"/>
    </source>
</evidence>
<dbReference type="Proteomes" id="UP000886520">
    <property type="component" value="Chromosome 6"/>
</dbReference>
<dbReference type="PROSITE" id="PS50275">
    <property type="entry name" value="SAC"/>
    <property type="match status" value="1"/>
</dbReference>
<evidence type="ECO:0000256" key="3">
    <source>
        <dbReference type="ARBA" id="ARBA00023136"/>
    </source>
</evidence>
<comment type="catalytic activity">
    <reaction evidence="4">
        <text>a 1,2-diacyl-sn-glycero-3-phospho-(1D-myo-inositol-3,5-bisphosphate) + H2O = a 1,2-diacyl-sn-glycero-3-phospho-(1D-myo-inositol-3-phosphate) + phosphate</text>
        <dbReference type="Rhea" id="RHEA:32955"/>
        <dbReference type="ChEBI" id="CHEBI:15377"/>
        <dbReference type="ChEBI" id="CHEBI:43474"/>
        <dbReference type="ChEBI" id="CHEBI:57923"/>
        <dbReference type="ChEBI" id="CHEBI:58088"/>
    </reaction>
</comment>
<reference evidence="8" key="1">
    <citation type="submission" date="2021-01" db="EMBL/GenBank/DDBJ databases">
        <title>Adiantum capillus-veneris genome.</title>
        <authorList>
            <person name="Fang Y."/>
            <person name="Liao Q."/>
        </authorList>
    </citation>
    <scope>NUCLEOTIDE SEQUENCE</scope>
    <source>
        <strain evidence="8">H3</strain>
        <tissue evidence="8">Leaf</tissue>
    </source>
</reference>
<name>A0A9D4ZLI4_ADICA</name>
<dbReference type="Pfam" id="PF02383">
    <property type="entry name" value="Syja_N"/>
    <property type="match status" value="1"/>
</dbReference>
<protein>
    <recommendedName>
        <fullName evidence="7">SAC domain-containing protein</fullName>
    </recommendedName>
</protein>
<evidence type="ECO:0000313" key="9">
    <source>
        <dbReference type="Proteomes" id="UP000886520"/>
    </source>
</evidence>
<dbReference type="PANTHER" id="PTHR45738:SF3">
    <property type="entry name" value="OS03G0182400 PROTEIN"/>
    <property type="match status" value="1"/>
</dbReference>
<dbReference type="OrthoDB" id="405996at2759"/>
<evidence type="ECO:0000313" key="8">
    <source>
        <dbReference type="EMBL" id="KAI5078217.1"/>
    </source>
</evidence>
<dbReference type="EMBL" id="JABFUD020000006">
    <property type="protein sequence ID" value="KAI5078217.1"/>
    <property type="molecule type" value="Genomic_DNA"/>
</dbReference>
<accession>A0A9D4ZLI4</accession>
<dbReference type="GO" id="GO:0005774">
    <property type="term" value="C:vacuolar membrane"/>
    <property type="evidence" value="ECO:0007669"/>
    <property type="project" value="UniProtKB-SubCell"/>
</dbReference>
<comment type="subunit">
    <text evidence="5">Component of the PI(3,5)P2 regulatory complex at least composed of ATG18, SAC/FIG4, FAB1 and VAC14.</text>
</comment>
<comment type="caution">
    <text evidence="8">The sequence shown here is derived from an EMBL/GenBank/DDBJ whole genome shotgun (WGS) entry which is preliminary data.</text>
</comment>
<dbReference type="GO" id="GO:0046856">
    <property type="term" value="P:phosphatidylinositol dephosphorylation"/>
    <property type="evidence" value="ECO:0007669"/>
    <property type="project" value="InterPro"/>
</dbReference>
<comment type="subcellular location">
    <subcellularLocation>
        <location evidence="1">Vacuole membrane</location>
        <topology evidence="1">Peripheral membrane protein</topology>
    </subcellularLocation>
</comment>
<feature type="domain" description="SAC" evidence="7">
    <location>
        <begin position="165"/>
        <end position="524"/>
    </location>
</feature>
<sequence length="780" mass="88353">MTTQESSLSHSKVVVGHENYPAANSLMKFKLYETKARFYLFGTDKSKGHWKVLKIDRCEPTELNIFEDPTSYTQNDCNDLLVRLNAGNQSTGGLKFVSKAYGILGFIKFLEPYYILLVTKRRLLGAVSGFPIYGISESRLICIAHPSFQTKVASSQAENRYRKLFNSIALTKDFFFSYTYRIMWSLQKNVLEPDKEKVPYEEMFVWNAFLTSPFREQVSNSQWLVALVHGFFKQMKLFEGGTTVTLIARRSRHFAGTRYLKRGVNEKGQVANEVETEQIVQEELEGKLGQTSSVVQHRGSIPLFWSQETSVLSPRPDIKLKREDSCYRATKLHFENLISRYGNPIIVLNLIKSREKKPRETILCQEYANAIGHINQSFPEKQKLKFIQWDLHKFSQNGCKNVLEVVGAIATDALNRVGFYCSSKPFSTQREKGSPDTSKRSGSMERTARKTHRLQQGVLRSNCIDCLDRTNVAQFSFGLAALGRQLQAIGLCEDVKVSPDGTVGLALMGMYEKMGDVLALQYGGSSAHNTVLSNSQGRWKAATQSLDFLRAIKRHYSNAYTDGLKQDAINIFLGYYRPELGKPSLWQLDSDYHLQLRRSCCNTAGDGRPMFKRAFSTGGILESGPAILTQALHFHGENLNLSIMEHIKEAASNLPQAGPVVEEDGTDHNKEKCLFNSRSFPLKKSQMFSIPILIIPETAGSDDFDQPSIEESFENPEEEMKELQFAISDVRMSQKEHHPSEEEVCIKGSLNVQSQCLRKHSLDYSEMFLSWIQSGHTCFL</sequence>
<dbReference type="InterPro" id="IPR043573">
    <property type="entry name" value="Fig4-like"/>
</dbReference>
<feature type="region of interest" description="Disordered" evidence="6">
    <location>
        <begin position="426"/>
        <end position="452"/>
    </location>
</feature>
<feature type="compositionally biased region" description="Basic and acidic residues" evidence="6">
    <location>
        <begin position="429"/>
        <end position="448"/>
    </location>
</feature>
<evidence type="ECO:0000256" key="2">
    <source>
        <dbReference type="ARBA" id="ARBA00022801"/>
    </source>
</evidence>
<dbReference type="GO" id="GO:0043813">
    <property type="term" value="F:phosphatidylinositol-3,5-bisphosphate 5-phosphatase activity"/>
    <property type="evidence" value="ECO:0007669"/>
    <property type="project" value="InterPro"/>
</dbReference>
<gene>
    <name evidence="8" type="ORF">GOP47_0005888</name>
</gene>
<keyword evidence="9" id="KW-1185">Reference proteome</keyword>